<dbReference type="InterPro" id="IPR011051">
    <property type="entry name" value="RmlC_Cupin_sf"/>
</dbReference>
<proteinExistence type="predicted"/>
<comment type="caution">
    <text evidence="1">The sequence shown here is derived from an EMBL/GenBank/DDBJ whole genome shotgun (WGS) entry which is preliminary data.</text>
</comment>
<reference evidence="1 2" key="1">
    <citation type="submission" date="2021-03" db="EMBL/GenBank/DDBJ databases">
        <title>Sequencing the genomes of 1000 actinobacteria strains.</title>
        <authorList>
            <person name="Klenk H.-P."/>
        </authorList>
    </citation>
    <scope>NUCLEOTIDE SEQUENCE [LARGE SCALE GENOMIC DNA]</scope>
    <source>
        <strain evidence="1 2">DSM 45516</strain>
    </source>
</reference>
<evidence type="ECO:0000313" key="2">
    <source>
        <dbReference type="Proteomes" id="UP001519325"/>
    </source>
</evidence>
<gene>
    <name evidence="1" type="ORF">BJ987_003596</name>
</gene>
<sequence length="226" mass="24753">MNLYARLRSSIASAAAAREVGTWVRDYLTPVAAGTALVPLVRHPLGFLCFPVWRGGDLGICLHVWAEGMRAQPTTSPVHAHSWDLLSIVLYGAVANDVFEVIEAPERPTHRVFEIQSGADGDLIRATSQVVAYHRRSHELFRAGDAYTLPHGVFHVSEVAGAAATVALGEYRHGKPDRSLGGLATDDHWVHRIPCTAAETRRVAQTVLDQLTQPAHLEEQWDRATS</sequence>
<organism evidence="1 2">
    <name type="scientific">Nocardia goodfellowii</name>
    <dbReference type="NCBI Taxonomy" id="882446"/>
    <lineage>
        <taxon>Bacteria</taxon>
        <taxon>Bacillati</taxon>
        <taxon>Actinomycetota</taxon>
        <taxon>Actinomycetes</taxon>
        <taxon>Mycobacteriales</taxon>
        <taxon>Nocardiaceae</taxon>
        <taxon>Nocardia</taxon>
    </lineage>
</organism>
<name>A0ABS4QG67_9NOCA</name>
<accession>A0ABS4QG67</accession>
<dbReference type="RefSeq" id="WP_209891191.1">
    <property type="nucleotide sequence ID" value="NZ_JAGGMR010000001.1"/>
</dbReference>
<keyword evidence="2" id="KW-1185">Reference proteome</keyword>
<dbReference type="Proteomes" id="UP001519325">
    <property type="component" value="Unassembled WGS sequence"/>
</dbReference>
<evidence type="ECO:0000313" key="1">
    <source>
        <dbReference type="EMBL" id="MBP2190695.1"/>
    </source>
</evidence>
<dbReference type="SUPFAM" id="SSF51182">
    <property type="entry name" value="RmlC-like cupins"/>
    <property type="match status" value="1"/>
</dbReference>
<dbReference type="EMBL" id="JAGGMR010000001">
    <property type="protein sequence ID" value="MBP2190695.1"/>
    <property type="molecule type" value="Genomic_DNA"/>
</dbReference>
<protein>
    <submittedName>
        <fullName evidence="1">Uncharacterized protein</fullName>
    </submittedName>
</protein>